<evidence type="ECO:0000256" key="8">
    <source>
        <dbReference type="ARBA" id="ARBA00048123"/>
    </source>
</evidence>
<dbReference type="Pfam" id="PF23474">
    <property type="entry name" value="Acb1"/>
    <property type="match status" value="1"/>
</dbReference>
<comment type="similarity">
    <text evidence="6">Belongs to the anti-CBASS protein Acb1 family.</text>
</comment>
<keyword evidence="13" id="KW-1185">Reference proteome</keyword>
<evidence type="ECO:0000313" key="13">
    <source>
        <dbReference type="Proteomes" id="UP001597124"/>
    </source>
</evidence>
<feature type="region of interest" description="Disordered" evidence="9">
    <location>
        <begin position="440"/>
        <end position="484"/>
    </location>
</feature>
<comment type="catalytic activity">
    <reaction evidence="2">
        <text>3',3',3'-cAAG + H2O = G[3'-5']pA[3'-5']pAp[3'] + H(+)</text>
        <dbReference type="Rhea" id="RHEA:72863"/>
        <dbReference type="ChEBI" id="CHEBI:15377"/>
        <dbReference type="ChEBI" id="CHEBI:15378"/>
        <dbReference type="ChEBI" id="CHEBI:143810"/>
        <dbReference type="ChEBI" id="CHEBI:192532"/>
    </reaction>
    <physiologicalReaction direction="left-to-right" evidence="2">
        <dbReference type="Rhea" id="RHEA:72864"/>
    </physiologicalReaction>
</comment>
<feature type="domain" description="Anti-CBASS protein Acb1-like N-terminal" evidence="10">
    <location>
        <begin position="47"/>
        <end position="399"/>
    </location>
</feature>
<comment type="catalytic activity">
    <reaction evidence="8">
        <text>3',3'-cUAMP + H2O = U[3'-5']pAp[3'] + H(+)</text>
        <dbReference type="Rhea" id="RHEA:72835"/>
        <dbReference type="ChEBI" id="CHEBI:15377"/>
        <dbReference type="ChEBI" id="CHEBI:15378"/>
        <dbReference type="ChEBI" id="CHEBI:143809"/>
        <dbReference type="ChEBI" id="CHEBI:192498"/>
    </reaction>
    <physiologicalReaction direction="left-to-right" evidence="8">
        <dbReference type="Rhea" id="RHEA:72836"/>
    </physiologicalReaction>
</comment>
<evidence type="ECO:0000256" key="7">
    <source>
        <dbReference type="ARBA" id="ARBA00034343"/>
    </source>
</evidence>
<evidence type="ECO:0000259" key="11">
    <source>
        <dbReference type="Pfam" id="PF23474"/>
    </source>
</evidence>
<evidence type="ECO:0000256" key="9">
    <source>
        <dbReference type="SAM" id="MobiDB-lite"/>
    </source>
</evidence>
<dbReference type="EMBL" id="JBHTIK010000004">
    <property type="protein sequence ID" value="MFD0848211.1"/>
    <property type="molecule type" value="Genomic_DNA"/>
</dbReference>
<dbReference type="InterPro" id="IPR024459">
    <property type="entry name" value="Acb1-like_N"/>
</dbReference>
<keyword evidence="1" id="KW-0378">Hydrolase</keyword>
<dbReference type="InterPro" id="IPR056175">
    <property type="entry name" value="Acb1-like_C"/>
</dbReference>
<protein>
    <recommendedName>
        <fullName evidence="7">Anti-CBASS protein Acb1</fullName>
    </recommendedName>
</protein>
<reference evidence="13" key="1">
    <citation type="journal article" date="2019" name="Int. J. Syst. Evol. Microbiol.">
        <title>The Global Catalogue of Microorganisms (GCM) 10K type strain sequencing project: providing services to taxonomists for standard genome sequencing and annotation.</title>
        <authorList>
            <consortium name="The Broad Institute Genomics Platform"/>
            <consortium name="The Broad Institute Genome Sequencing Center for Infectious Disease"/>
            <person name="Wu L."/>
            <person name="Ma J."/>
        </authorList>
    </citation>
    <scope>NUCLEOTIDE SEQUENCE [LARGE SCALE GENOMIC DNA]</scope>
    <source>
        <strain evidence="13">CCUG 52537</strain>
    </source>
</reference>
<sequence>MSGARIRSITFKAGYAADSLTNAITGQGTSADWRRANVYQSCRLTQYQIASAYDGSGLMGKVIDIPALDKVRAWRDWQADKDQITKLEAEEKRLGLRQKIRLAEVYRGLGGGALVLGLPGDPTQPAPNVNKGGIAYIHVVSRFKLDIGRLIEDYRDPNYNKPERYRLSTTGGQIDLHPSRVIAFPGDPVADVIGMTDEDRFWGKSRIERMMEAVQNSDSANGAFAGLVAKVRNTVIKIPGLMDIVSTQEGEAALRRRLSAMVMGESLYNASLMDAGTGGDNPGEDVLFNQVNWTGIPDIMMAMAQFVSGLSDIPMTRLLGTSPAGMNATGESDMANWNKMIRAGQEIELAPCIDELDRYLIPSALGSRPPEIFYEWAPLDVPTEKEQADTFAVFMGAAEKLQLTATIPERAFSEALQNALIERGYMPGLEGALESIPESERYGVSAEPDGDGSDPSELQASGKEADPTSARNGGPSPRSATGATDAATWLADAKPRPLYVSRQLLNASALIAWARANGFATTLPADDMHVTILYSRNEVDPLRMGRDWREDDKGRVTVRPGGPRVIERLGENAVVLSFASPDLVYRHKDMIEAGGSHDYPSYQPHITVSYEIPAGVDLDALKPFNGELVFGPERFEALDLDWKSKVREA</sequence>
<evidence type="ECO:0000256" key="6">
    <source>
        <dbReference type="ARBA" id="ARBA00034316"/>
    </source>
</evidence>
<name>A0ABW3C173_SPHXN</name>
<evidence type="ECO:0000256" key="4">
    <source>
        <dbReference type="ARBA" id="ARBA00034244"/>
    </source>
</evidence>
<dbReference type="Proteomes" id="UP001597124">
    <property type="component" value="Unassembled WGS sequence"/>
</dbReference>
<comment type="catalytic activity">
    <reaction evidence="5">
        <text>3',3'-cGAMP + H2O = G[3'-5']pAp[3'] + H(+)</text>
        <dbReference type="Rhea" id="RHEA:72831"/>
        <dbReference type="ChEBI" id="CHEBI:15377"/>
        <dbReference type="ChEBI" id="CHEBI:15378"/>
        <dbReference type="ChEBI" id="CHEBI:71501"/>
        <dbReference type="ChEBI" id="CHEBI:192497"/>
    </reaction>
    <physiologicalReaction direction="left-to-right" evidence="5">
        <dbReference type="Rhea" id="RHEA:72832"/>
    </physiologicalReaction>
</comment>
<evidence type="ECO:0000313" key="12">
    <source>
        <dbReference type="EMBL" id="MFD0848211.1"/>
    </source>
</evidence>
<evidence type="ECO:0000259" key="10">
    <source>
        <dbReference type="Pfam" id="PF06381"/>
    </source>
</evidence>
<evidence type="ECO:0000256" key="3">
    <source>
        <dbReference type="ARBA" id="ARBA00034240"/>
    </source>
</evidence>
<organism evidence="12 13">
    <name type="scientific">Sphingosinicella xenopeptidilytica</name>
    <dbReference type="NCBI Taxonomy" id="364098"/>
    <lineage>
        <taxon>Bacteria</taxon>
        <taxon>Pseudomonadati</taxon>
        <taxon>Pseudomonadota</taxon>
        <taxon>Alphaproteobacteria</taxon>
        <taxon>Sphingomonadales</taxon>
        <taxon>Sphingosinicellaceae</taxon>
        <taxon>Sphingosinicella</taxon>
    </lineage>
</organism>
<evidence type="ECO:0000256" key="2">
    <source>
        <dbReference type="ARBA" id="ARBA00034233"/>
    </source>
</evidence>
<accession>A0ABW3C173</accession>
<dbReference type="RefSeq" id="WP_381488587.1">
    <property type="nucleotide sequence ID" value="NZ_JBHTIK010000004.1"/>
</dbReference>
<proteinExistence type="inferred from homology"/>
<comment type="catalytic activity">
    <reaction evidence="4">
        <text>3',3',3'-cAAG + H2O = A[3'-5']pG[3'-5']pAp[3'] + H(+)</text>
        <dbReference type="Rhea" id="RHEA:72867"/>
        <dbReference type="ChEBI" id="CHEBI:15377"/>
        <dbReference type="ChEBI" id="CHEBI:15378"/>
        <dbReference type="ChEBI" id="CHEBI:143810"/>
        <dbReference type="ChEBI" id="CHEBI:192533"/>
    </reaction>
    <physiologicalReaction direction="left-to-right" evidence="4">
        <dbReference type="Rhea" id="RHEA:72868"/>
    </physiologicalReaction>
</comment>
<feature type="domain" description="Anti-CBASS protein Acb1-like C-terminal" evidence="11">
    <location>
        <begin position="497"/>
        <end position="645"/>
    </location>
</feature>
<comment type="caution">
    <text evidence="12">The sequence shown here is derived from an EMBL/GenBank/DDBJ whole genome shotgun (WGS) entry which is preliminary data.</text>
</comment>
<dbReference type="Pfam" id="PF06381">
    <property type="entry name" value="Phage_portal_3"/>
    <property type="match status" value="1"/>
</dbReference>
<comment type="catalytic activity">
    <reaction evidence="3">
        <text>3',3',3'-c-tri-AMP + H2O = A[3'-5']pA[3'-5']pAp[3'] + H(+)</text>
        <dbReference type="Rhea" id="RHEA:72859"/>
        <dbReference type="ChEBI" id="CHEBI:15377"/>
        <dbReference type="ChEBI" id="CHEBI:15378"/>
        <dbReference type="ChEBI" id="CHEBI:192523"/>
        <dbReference type="ChEBI" id="CHEBI:192530"/>
    </reaction>
    <physiologicalReaction direction="left-to-right" evidence="3">
        <dbReference type="Rhea" id="RHEA:72860"/>
    </physiologicalReaction>
</comment>
<evidence type="ECO:0000256" key="5">
    <source>
        <dbReference type="ARBA" id="ARBA00034283"/>
    </source>
</evidence>
<gene>
    <name evidence="12" type="ORF">ACFQ00_07745</name>
</gene>
<evidence type="ECO:0000256" key="1">
    <source>
        <dbReference type="ARBA" id="ARBA00022801"/>
    </source>
</evidence>